<keyword evidence="2" id="KW-1185">Reference proteome</keyword>
<protein>
    <submittedName>
        <fullName evidence="1">Uncharacterized protein</fullName>
    </submittedName>
</protein>
<reference evidence="1 2" key="1">
    <citation type="submission" date="2017-12" db="EMBL/GenBank/DDBJ databases">
        <title>Sequencing, de novo assembly and annotation of complete genome of a new Thraustochytrid species, strain FCC1311.</title>
        <authorList>
            <person name="Sedici K."/>
            <person name="Godart F."/>
            <person name="Aiese Cigliano R."/>
            <person name="Sanseverino W."/>
            <person name="Barakat M."/>
            <person name="Ortet P."/>
            <person name="Marechal E."/>
            <person name="Cagnac O."/>
            <person name="Amato A."/>
        </authorList>
    </citation>
    <scope>NUCLEOTIDE SEQUENCE [LARGE SCALE GENOMIC DNA]</scope>
</reference>
<name>A0A2R5GG09_9STRA</name>
<accession>A0A2R5GG09</accession>
<sequence length="1003" mass="111822">MTVAETQRKNDSDDEIDDELAAQWASRVSAQFLPSSPQGKTLTYPLRASSITADRCLSKLKRAVCRIGAASCLTYLAMHDRRYEGWISGSNFETFVVNDLNHPELVSELPEVLVELQTTHGNLARAQNEEIVLRYERLVFRWTNESEAYRSALVQRLWRRAYLEEMDLFVALEPEGSPRHQVLRELDEDLDEDELHLVLGSRPNVDILDMPLIRLLGRSFWTGLIARLQPRATEFLDYIRKANNGQKTEDASSALLDVASFAEAVQSLIGIRLGDVDLEELQAASGGGEGHINCEAIVEAAQTRASVDTETVLLQLMAADVDATGIVDQEAMFAALCAGARGEGATRDHIDQARRLAADYGRNSGPFTLWMVSTLHLARERAIEAEFVRLGRWFARCELTQRNTLFDKLLPSEDDVCSYQHAQSVLRESGFSSSFWAELCALSGKYMKESEEWASTSAANDASKESLDVSAGEVHPDMLFDVALVLCTRFPETSSQEAARKSARRAVHGARIWRRISKLGGLKAFLSALREQDKACEGEVSLDSFCTALKSKSGQDQTLLKIALLQHSKEESATEVRHDRLPIAYESVLVDLLTDLRLEKVHFATLGLERIRRGLRKYHAQSGRPMYDICLTHDATSTGTVSMHELSWELGKLGVPLRCEGHDADFLQRKFGFKTAAHGSSQADIDYEMLVLEVSLLDAKGDIAAEESAKREFACQVLGRMLRGSGTYVGVLHFIDAEFPQCGISMEAESCGESILLSRLEKVFAKEPRPKLRRLAQALVESFSAEGEHVESKKRALRFDLLVEAMDSTPLDEARHLLWGMIEVASQKKINLYETLREVDGDLDGSLSLRMLNRALETVGVPTVSVGAVSLVDAMAPEDEVVLYEVFIERSEMYLARGSFESRLSAARLRAVLRRINASLLQQDQRKTARHAFVDLVSATESGQTDSVLSDWDLFFVLRNHKVGIQTFAELQTALAELLQKDVEKQSLEITLEIWLGLVASLE</sequence>
<evidence type="ECO:0000313" key="2">
    <source>
        <dbReference type="Proteomes" id="UP000241890"/>
    </source>
</evidence>
<dbReference type="AlphaFoldDB" id="A0A2R5GG09"/>
<dbReference type="InParanoid" id="A0A2R5GG09"/>
<proteinExistence type="predicted"/>
<organism evidence="1 2">
    <name type="scientific">Hondaea fermentalgiana</name>
    <dbReference type="NCBI Taxonomy" id="2315210"/>
    <lineage>
        <taxon>Eukaryota</taxon>
        <taxon>Sar</taxon>
        <taxon>Stramenopiles</taxon>
        <taxon>Bigyra</taxon>
        <taxon>Labyrinthulomycetes</taxon>
        <taxon>Thraustochytrida</taxon>
        <taxon>Thraustochytriidae</taxon>
        <taxon>Hondaea</taxon>
    </lineage>
</organism>
<dbReference type="EMBL" id="BEYU01000054">
    <property type="protein sequence ID" value="GBG29269.1"/>
    <property type="molecule type" value="Genomic_DNA"/>
</dbReference>
<dbReference type="Proteomes" id="UP000241890">
    <property type="component" value="Unassembled WGS sequence"/>
</dbReference>
<gene>
    <name evidence="1" type="ORF">FCC1311_054912</name>
</gene>
<comment type="caution">
    <text evidence="1">The sequence shown here is derived from an EMBL/GenBank/DDBJ whole genome shotgun (WGS) entry which is preliminary data.</text>
</comment>
<evidence type="ECO:0000313" key="1">
    <source>
        <dbReference type="EMBL" id="GBG29269.1"/>
    </source>
</evidence>